<dbReference type="PANTHER" id="PTHR31429:SF106">
    <property type="entry name" value="WRKY TRANSCRIPTION FACTOR 31-RELATED"/>
    <property type="match status" value="1"/>
</dbReference>
<evidence type="ECO:0000256" key="1">
    <source>
        <dbReference type="ARBA" id="ARBA00004123"/>
    </source>
</evidence>
<dbReference type="GO" id="GO:0005634">
    <property type="term" value="C:nucleus"/>
    <property type="evidence" value="ECO:0007669"/>
    <property type="project" value="UniProtKB-SubCell"/>
</dbReference>
<protein>
    <submittedName>
        <fullName evidence="6">Uncharacterized protein</fullName>
    </submittedName>
</protein>
<dbReference type="Proteomes" id="UP000233551">
    <property type="component" value="Unassembled WGS sequence"/>
</dbReference>
<accession>A0A2I0JM83</accession>
<dbReference type="InterPro" id="IPR044810">
    <property type="entry name" value="WRKY_plant"/>
</dbReference>
<sequence>MAKGWVSPLLIPPFGTPTAILDPDPFRGRGFNCTSDTNKPMSFGAGSPSNNEEDRVVVNELDFFSDERKVTPRGDAGARFPIEKETSSHESDVNTGLRLVSDSRSEKSSDEGRSLSDVADKLGRNELGHLHAELQLMNLENRRLKEMLVQACNSYNALQAHLATLMQPQQNNLGPTAAQHENNVERKLLEKKKSEAIALKNLLDSGDSIAPRAQDIAGNLLTDKKIRGESQSPCNNIMESSAPSHKSLDGYPDGKRSGSPIDFEAQDCKPNKNARLSNGTTVDQPSADVTMRKTRVSVRAISEASMINDGCQWRKYGQKMAKGNPCPRAYYRCTMSAGCPVRKQVQRCQEDRSILTTTYEGHHNHPLPPAAMSMASATTAAASMLLSRSMSSSDSGNFVNPNFLGRAILPCTSSMATISASAPFPSVTLDLTHSPNLQTAQTPHLQFPFPGQETLIYNNQSQFSGLQLMSDHHQAQPSQPVPPVAADTVLSAATAAIAADPNFTAALAAAISSIIGGAHPNPNSSATSLSDPGSETANAVFDRYEQQ</sequence>
<dbReference type="FunFam" id="2.20.25.80:FF:000002">
    <property type="entry name" value="probable WRKY transcription factor 31"/>
    <property type="match status" value="1"/>
</dbReference>
<dbReference type="InterPro" id="IPR036576">
    <property type="entry name" value="WRKY_dom_sf"/>
</dbReference>
<dbReference type="GO" id="GO:0043565">
    <property type="term" value="F:sequence-specific DNA binding"/>
    <property type="evidence" value="ECO:0007669"/>
    <property type="project" value="InterPro"/>
</dbReference>
<evidence type="ECO:0000256" key="4">
    <source>
        <dbReference type="ARBA" id="ARBA00023163"/>
    </source>
</evidence>
<reference evidence="6 7" key="1">
    <citation type="submission" date="2017-11" db="EMBL/GenBank/DDBJ databases">
        <title>De-novo sequencing of pomegranate (Punica granatum L.) genome.</title>
        <authorList>
            <person name="Akparov Z."/>
            <person name="Amiraslanov A."/>
            <person name="Hajiyeva S."/>
            <person name="Abbasov M."/>
            <person name="Kaur K."/>
            <person name="Hamwieh A."/>
            <person name="Solovyev V."/>
            <person name="Salamov A."/>
            <person name="Braich B."/>
            <person name="Kosarev P."/>
            <person name="Mahmoud A."/>
            <person name="Hajiyev E."/>
            <person name="Babayeva S."/>
            <person name="Izzatullayeva V."/>
            <person name="Mammadov A."/>
            <person name="Mammadov A."/>
            <person name="Sharifova S."/>
            <person name="Ojaghi J."/>
            <person name="Eynullazada K."/>
            <person name="Bayramov B."/>
            <person name="Abdulazimova A."/>
            <person name="Shahmuradov I."/>
        </authorList>
    </citation>
    <scope>NUCLEOTIDE SEQUENCE [LARGE SCALE GENOMIC DNA]</scope>
    <source>
        <strain evidence="7">cv. AG2017</strain>
        <tissue evidence="6">Leaf</tissue>
    </source>
</reference>
<organism evidence="6 7">
    <name type="scientific">Punica granatum</name>
    <name type="common">Pomegranate</name>
    <dbReference type="NCBI Taxonomy" id="22663"/>
    <lineage>
        <taxon>Eukaryota</taxon>
        <taxon>Viridiplantae</taxon>
        <taxon>Streptophyta</taxon>
        <taxon>Embryophyta</taxon>
        <taxon>Tracheophyta</taxon>
        <taxon>Spermatophyta</taxon>
        <taxon>Magnoliopsida</taxon>
        <taxon>eudicotyledons</taxon>
        <taxon>Gunneridae</taxon>
        <taxon>Pentapetalae</taxon>
        <taxon>rosids</taxon>
        <taxon>malvids</taxon>
        <taxon>Myrtales</taxon>
        <taxon>Lythraceae</taxon>
        <taxon>Punica</taxon>
    </lineage>
</organism>
<dbReference type="Gene3D" id="2.20.25.80">
    <property type="entry name" value="WRKY domain"/>
    <property type="match status" value="1"/>
</dbReference>
<comment type="subcellular location">
    <subcellularLocation>
        <location evidence="1">Nucleus</location>
    </subcellularLocation>
</comment>
<gene>
    <name evidence="6" type="ORF">CRG98_022237</name>
</gene>
<evidence type="ECO:0000313" key="6">
    <source>
        <dbReference type="EMBL" id="PKI57392.1"/>
    </source>
</evidence>
<evidence type="ECO:0000256" key="5">
    <source>
        <dbReference type="ARBA" id="ARBA00023242"/>
    </source>
</evidence>
<keyword evidence="7" id="KW-1185">Reference proteome</keyword>
<keyword evidence="2" id="KW-0805">Transcription regulation</keyword>
<dbReference type="Pfam" id="PF03106">
    <property type="entry name" value="WRKY"/>
    <property type="match status" value="1"/>
</dbReference>
<comment type="caution">
    <text evidence="6">The sequence shown here is derived from an EMBL/GenBank/DDBJ whole genome shotgun (WGS) entry which is preliminary data.</text>
</comment>
<evidence type="ECO:0000256" key="3">
    <source>
        <dbReference type="ARBA" id="ARBA00023125"/>
    </source>
</evidence>
<evidence type="ECO:0000256" key="2">
    <source>
        <dbReference type="ARBA" id="ARBA00023015"/>
    </source>
</evidence>
<dbReference type="AlphaFoldDB" id="A0A2I0JM83"/>
<dbReference type="SUPFAM" id="SSF118290">
    <property type="entry name" value="WRKY DNA-binding domain"/>
    <property type="match status" value="1"/>
</dbReference>
<keyword evidence="4" id="KW-0804">Transcription</keyword>
<evidence type="ECO:0000313" key="7">
    <source>
        <dbReference type="Proteomes" id="UP000233551"/>
    </source>
</evidence>
<name>A0A2I0JM83_PUNGR</name>
<keyword evidence="5" id="KW-0539">Nucleus</keyword>
<dbReference type="EMBL" id="PGOL01001510">
    <property type="protein sequence ID" value="PKI57392.1"/>
    <property type="molecule type" value="Genomic_DNA"/>
</dbReference>
<proteinExistence type="predicted"/>
<dbReference type="InterPro" id="IPR003657">
    <property type="entry name" value="WRKY_dom"/>
</dbReference>
<keyword evidence="3" id="KW-0238">DNA-binding</keyword>
<dbReference type="GO" id="GO:0003700">
    <property type="term" value="F:DNA-binding transcription factor activity"/>
    <property type="evidence" value="ECO:0007669"/>
    <property type="project" value="InterPro"/>
</dbReference>
<dbReference type="SMART" id="SM00774">
    <property type="entry name" value="WRKY"/>
    <property type="match status" value="1"/>
</dbReference>
<dbReference type="GeneID" id="116206827"/>
<dbReference type="OrthoDB" id="2020995at2759"/>
<dbReference type="PANTHER" id="PTHR31429">
    <property type="entry name" value="WRKY TRANSCRIPTION FACTOR 36-RELATED"/>
    <property type="match status" value="1"/>
</dbReference>
<dbReference type="PROSITE" id="PS50811">
    <property type="entry name" value="WRKY"/>
    <property type="match status" value="1"/>
</dbReference>